<dbReference type="GO" id="GO:0003684">
    <property type="term" value="F:damaged DNA binding"/>
    <property type="evidence" value="ECO:0007669"/>
    <property type="project" value="TreeGrafter"/>
</dbReference>
<protein>
    <recommendedName>
        <fullName evidence="4">DNA endonuclease RBBP8</fullName>
    </recommendedName>
</protein>
<dbReference type="EMBL" id="CAKOGL010000016">
    <property type="protein sequence ID" value="CAH2096470.1"/>
    <property type="molecule type" value="Genomic_DNA"/>
</dbReference>
<feature type="coiled-coil region" evidence="1">
    <location>
        <begin position="27"/>
        <end position="54"/>
    </location>
</feature>
<dbReference type="InterPro" id="IPR033316">
    <property type="entry name" value="RBBP8-like"/>
</dbReference>
<dbReference type="PANTHER" id="PTHR15107">
    <property type="entry name" value="RETINOBLASTOMA BINDING PROTEIN 8"/>
    <property type="match status" value="1"/>
</dbReference>
<dbReference type="AlphaFoldDB" id="A0AAU9UI27"/>
<evidence type="ECO:0000256" key="1">
    <source>
        <dbReference type="SAM" id="Coils"/>
    </source>
</evidence>
<name>A0AAU9UI27_EUPED</name>
<evidence type="ECO:0000313" key="3">
    <source>
        <dbReference type="Proteomes" id="UP001153954"/>
    </source>
</evidence>
<evidence type="ECO:0008006" key="4">
    <source>
        <dbReference type="Google" id="ProtNLM"/>
    </source>
</evidence>
<keyword evidence="1" id="KW-0175">Coiled coil</keyword>
<keyword evidence="3" id="KW-1185">Reference proteome</keyword>
<sequence>MGASNEINTLFPKTFPSCKIVSVESSLQQTLTNFKELVSELEELHLENNKYRDMYLLQKEKCESQACASCEDLKKQLITENEVLQSVVTALNKLSETRDFNILDRIFRLINKENSITTSPNIVNENEVKEELISPKKELSILNDVCEESVSEIEGTPGRKSPIIQSKKIKTNSTYSLSLKEKKKCPESWATPEKKSIKLSFPTPTRNKTGRLKQARLNLVKMKTTSVVDLTCSPETRSYSEINMQCKIKKEIENDDTILPSPTSGLIVQFPMYKSISKESPSKFKIPSESKSKLDKIDSNTENTFVKDTIIKDVDDSINLLQRYPNRFKSPLKRNKVEDVTHSPDESISLLQHVKKIEDKNKTNSPKKSPLIENANLINIQQPESQQSLSILQQNIMEDVKSEIIKRPKNNVEPVYKEPVLRKKSEKRGLPGWSCEECKNFYDELYKDDLEMLAKKMDECSKHRGRNNPIRPKTPDGFWNPRWHVPDDTEEFNLRNNAV</sequence>
<organism evidence="2 3">
    <name type="scientific">Euphydryas editha</name>
    <name type="common">Edith's checkerspot</name>
    <dbReference type="NCBI Taxonomy" id="104508"/>
    <lineage>
        <taxon>Eukaryota</taxon>
        <taxon>Metazoa</taxon>
        <taxon>Ecdysozoa</taxon>
        <taxon>Arthropoda</taxon>
        <taxon>Hexapoda</taxon>
        <taxon>Insecta</taxon>
        <taxon>Pterygota</taxon>
        <taxon>Neoptera</taxon>
        <taxon>Endopterygota</taxon>
        <taxon>Lepidoptera</taxon>
        <taxon>Glossata</taxon>
        <taxon>Ditrysia</taxon>
        <taxon>Papilionoidea</taxon>
        <taxon>Nymphalidae</taxon>
        <taxon>Nymphalinae</taxon>
        <taxon>Euphydryas</taxon>
    </lineage>
</organism>
<proteinExistence type="predicted"/>
<gene>
    <name evidence="2" type="ORF">EEDITHA_LOCUS11807</name>
</gene>
<dbReference type="GO" id="GO:0010792">
    <property type="term" value="P:DNA double-strand break processing involved in repair via single-strand annealing"/>
    <property type="evidence" value="ECO:0007669"/>
    <property type="project" value="TreeGrafter"/>
</dbReference>
<accession>A0AAU9UI27</accession>
<dbReference type="Proteomes" id="UP001153954">
    <property type="component" value="Unassembled WGS sequence"/>
</dbReference>
<reference evidence="2" key="1">
    <citation type="submission" date="2022-03" db="EMBL/GenBank/DDBJ databases">
        <authorList>
            <person name="Tunstrom K."/>
        </authorList>
    </citation>
    <scope>NUCLEOTIDE SEQUENCE</scope>
</reference>
<comment type="caution">
    <text evidence="2">The sequence shown here is derived from an EMBL/GenBank/DDBJ whole genome shotgun (WGS) entry which is preliminary data.</text>
</comment>
<dbReference type="PANTHER" id="PTHR15107:SF0">
    <property type="entry name" value="DNA ENDONUCLEASE ACTIVATOR CTP1 C-TERMINAL DOMAIN-CONTAINING PROTEIN"/>
    <property type="match status" value="1"/>
</dbReference>
<evidence type="ECO:0000313" key="2">
    <source>
        <dbReference type="EMBL" id="CAH2096470.1"/>
    </source>
</evidence>